<dbReference type="GO" id="GO:0016879">
    <property type="term" value="F:ligase activity, forming carbon-nitrogen bonds"/>
    <property type="evidence" value="ECO:0007669"/>
    <property type="project" value="TreeGrafter"/>
</dbReference>
<comment type="caution">
    <text evidence="3">The sequence shown here is derived from an EMBL/GenBank/DDBJ whole genome shotgun (WGS) entry which is preliminary data.</text>
</comment>
<dbReference type="InterPro" id="IPR046342">
    <property type="entry name" value="CBS_dom_sf"/>
</dbReference>
<evidence type="ECO:0000259" key="2">
    <source>
        <dbReference type="PROSITE" id="PS51371"/>
    </source>
</evidence>
<proteinExistence type="predicted"/>
<dbReference type="PROSITE" id="PS51371">
    <property type="entry name" value="CBS"/>
    <property type="match status" value="2"/>
</dbReference>
<dbReference type="Pfam" id="PF04107">
    <property type="entry name" value="GCS2"/>
    <property type="match status" value="1"/>
</dbReference>
<dbReference type="SUPFAM" id="SSF54631">
    <property type="entry name" value="CBS-domain pair"/>
    <property type="match status" value="1"/>
</dbReference>
<dbReference type="Pfam" id="PF00571">
    <property type="entry name" value="CBS"/>
    <property type="match status" value="2"/>
</dbReference>
<dbReference type="Proteomes" id="UP000651057">
    <property type="component" value="Unassembled WGS sequence"/>
</dbReference>
<dbReference type="RefSeq" id="WP_201917071.1">
    <property type="nucleotide sequence ID" value="NZ_BAABAX010000021.1"/>
</dbReference>
<dbReference type="Gene3D" id="3.30.590.20">
    <property type="match status" value="1"/>
</dbReference>
<keyword evidence="1" id="KW-0129">CBS domain</keyword>
<dbReference type="InterPro" id="IPR000644">
    <property type="entry name" value="CBS_dom"/>
</dbReference>
<dbReference type="SUPFAM" id="SSF55931">
    <property type="entry name" value="Glutamine synthetase/guanido kinase"/>
    <property type="match status" value="1"/>
</dbReference>
<keyword evidence="4" id="KW-1185">Reference proteome</keyword>
<dbReference type="InterPro" id="IPR014746">
    <property type="entry name" value="Gln_synth/guanido_kin_cat_dom"/>
</dbReference>
<accession>A0A937D508</accession>
<evidence type="ECO:0000313" key="4">
    <source>
        <dbReference type="Proteomes" id="UP000651057"/>
    </source>
</evidence>
<organism evidence="3 4">
    <name type="scientific">Aquimarina mytili</name>
    <dbReference type="NCBI Taxonomy" id="874423"/>
    <lineage>
        <taxon>Bacteria</taxon>
        <taxon>Pseudomonadati</taxon>
        <taxon>Bacteroidota</taxon>
        <taxon>Flavobacteriia</taxon>
        <taxon>Flavobacteriales</taxon>
        <taxon>Flavobacteriaceae</taxon>
        <taxon>Aquimarina</taxon>
    </lineage>
</organism>
<feature type="domain" description="CBS" evidence="2">
    <location>
        <begin position="571"/>
        <end position="622"/>
    </location>
</feature>
<evidence type="ECO:0000256" key="1">
    <source>
        <dbReference type="PROSITE-ProRule" id="PRU00703"/>
    </source>
</evidence>
<dbReference type="Gene3D" id="3.10.580.10">
    <property type="entry name" value="CBS-domain"/>
    <property type="match status" value="1"/>
</dbReference>
<gene>
    <name evidence="3" type="ORF">JJQ60_04570</name>
</gene>
<evidence type="ECO:0000313" key="3">
    <source>
        <dbReference type="EMBL" id="MBL0682779.1"/>
    </source>
</evidence>
<dbReference type="EMBL" id="JAERQJ010000001">
    <property type="protein sequence ID" value="MBL0682779.1"/>
    <property type="molecule type" value="Genomic_DNA"/>
</dbReference>
<protein>
    <submittedName>
        <fullName evidence="3">CBS domain-containing protein</fullName>
    </submittedName>
</protein>
<dbReference type="SMART" id="SM00116">
    <property type="entry name" value="CBS"/>
    <property type="match status" value="2"/>
</dbReference>
<dbReference type="PANTHER" id="PTHR36510:SF3">
    <property type="entry name" value="CONSERVED PROTEIN"/>
    <property type="match status" value="1"/>
</dbReference>
<dbReference type="AlphaFoldDB" id="A0A937D508"/>
<dbReference type="InterPro" id="IPR006336">
    <property type="entry name" value="GCS2"/>
</dbReference>
<reference evidence="3" key="1">
    <citation type="submission" date="2021-01" db="EMBL/GenBank/DDBJ databases">
        <authorList>
            <person name="Zhong Y.L."/>
        </authorList>
    </citation>
    <scope>NUCLEOTIDE SEQUENCE</scope>
    <source>
        <strain evidence="3">KCTC 23302</strain>
    </source>
</reference>
<feature type="domain" description="CBS" evidence="2">
    <location>
        <begin position="506"/>
        <end position="564"/>
    </location>
</feature>
<sequence>MGEHNVKGQVDKKSRARFIEHLLDDIEALEIMLEEGLIEDDIIRIGAEQEFCLVNNHWRPAKNSEEILKRINDTHFTTELARYNLEINLDPLELKKDCFSKVEKQLNNLLTKAKITSREFDTKVLLTGILPTIRKRHLELAYMTPNPRYQMLNEILRAQRGTDFELHIRGVDELNIHHKNVLFEACNTSFQMHLQIPPQDFVSSYNWAQAISAPVLGVSANSPLLFGRELWSETRIALFRQSMDIRSASNALKDRRARVTFSNQWASGSVLEIFKNDIALHKVVLSRDISKNSLSEIKKGIIPKLQALNLHNGTVYRWNRPCYGISEGKPHVRIENRYIPSGPTILDEVSNFAFWAGLMIGRPSKFDNMPANMDFRDAKGNFIKAARMGKDSILRWMNKSISVQDLILHELLPIAYTGLKKANIDNNDIERLLKVIENRTKGNTPNEWAVKNYRFLKKSMKKDNALRALTKTIYQNQQNRFPGHDWPTIKSIPEILDDTSLVGHIMSTNLFTVDEYDLASLATSIMKWKKIHHVPVESESGKLSGLLTWNHVKKIQDQEKINDQRIVSDIMVKKVVTVQPKTNIKQAIDLMKMHEIGCLPVVQEQDLVGIITIKDVIAFDHD</sequence>
<dbReference type="PANTHER" id="PTHR36510">
    <property type="entry name" value="GLUTAMATE--CYSTEINE LIGASE 2-RELATED"/>
    <property type="match status" value="1"/>
</dbReference>
<dbReference type="InterPro" id="IPR050141">
    <property type="entry name" value="GCL_type2/YbdK_subfam"/>
</dbReference>
<name>A0A937D508_9FLAO</name>